<feature type="compositionally biased region" description="Low complexity" evidence="4">
    <location>
        <begin position="667"/>
        <end position="684"/>
    </location>
</feature>
<dbReference type="EMBL" id="GL433837">
    <property type="protein sequence ID" value="EFN58576.1"/>
    <property type="molecule type" value="Genomic_DNA"/>
</dbReference>
<accession>E1Z631</accession>
<evidence type="ECO:0000313" key="8">
    <source>
        <dbReference type="Proteomes" id="UP000008141"/>
    </source>
</evidence>
<feature type="compositionally biased region" description="Low complexity" evidence="4">
    <location>
        <begin position="1186"/>
        <end position="1206"/>
    </location>
</feature>
<dbReference type="KEGG" id="cvr:CHLNCDRAFT_140736"/>
<name>E1Z631_CHLVA</name>
<dbReference type="OrthoDB" id="10256906at2759"/>
<dbReference type="InParanoid" id="E1Z631"/>
<dbReference type="GO" id="GO:0006891">
    <property type="term" value="P:intra-Golgi vesicle-mediated transport"/>
    <property type="evidence" value="ECO:0007669"/>
    <property type="project" value="TreeGrafter"/>
</dbReference>
<dbReference type="RefSeq" id="XP_005850678.1">
    <property type="nucleotide sequence ID" value="XM_005850616.1"/>
</dbReference>
<gene>
    <name evidence="7" type="ORF">CHLNCDRAFT_140736</name>
</gene>
<feature type="compositionally biased region" description="Basic and acidic residues" evidence="4">
    <location>
        <begin position="376"/>
        <end position="387"/>
    </location>
</feature>
<dbReference type="Proteomes" id="UP000008141">
    <property type="component" value="Unassembled WGS sequence"/>
</dbReference>
<dbReference type="FunCoup" id="E1Z631">
    <property type="interactions" value="1485"/>
</dbReference>
<evidence type="ECO:0000259" key="5">
    <source>
        <dbReference type="Pfam" id="PF12584"/>
    </source>
</evidence>
<dbReference type="GeneID" id="17358308"/>
<feature type="region of interest" description="Disordered" evidence="4">
    <location>
        <begin position="1591"/>
        <end position="1630"/>
    </location>
</feature>
<dbReference type="Pfam" id="PF23036">
    <property type="entry name" value="TRAPPC10_1st"/>
    <property type="match status" value="1"/>
</dbReference>
<dbReference type="GO" id="GO:0005829">
    <property type="term" value="C:cytosol"/>
    <property type="evidence" value="ECO:0007669"/>
    <property type="project" value="GOC"/>
</dbReference>
<feature type="compositionally biased region" description="Gly residues" evidence="4">
    <location>
        <begin position="1594"/>
        <end position="1607"/>
    </location>
</feature>
<dbReference type="GO" id="GO:1990071">
    <property type="term" value="C:TRAPPII protein complex"/>
    <property type="evidence" value="ECO:0007669"/>
    <property type="project" value="InterPro"/>
</dbReference>
<feature type="region of interest" description="Disordered" evidence="4">
    <location>
        <begin position="374"/>
        <end position="481"/>
    </location>
</feature>
<feature type="domain" description="TRAPPC10/Trs130 N-terminal" evidence="6">
    <location>
        <begin position="26"/>
        <end position="326"/>
    </location>
</feature>
<organism evidence="8">
    <name type="scientific">Chlorella variabilis</name>
    <name type="common">Green alga</name>
    <dbReference type="NCBI Taxonomy" id="554065"/>
    <lineage>
        <taxon>Eukaryota</taxon>
        <taxon>Viridiplantae</taxon>
        <taxon>Chlorophyta</taxon>
        <taxon>core chlorophytes</taxon>
        <taxon>Trebouxiophyceae</taxon>
        <taxon>Chlorellales</taxon>
        <taxon>Chlorellaceae</taxon>
        <taxon>Chlorella clade</taxon>
        <taxon>Chlorella</taxon>
    </lineage>
</organism>
<evidence type="ECO:0000256" key="1">
    <source>
        <dbReference type="ARBA" id="ARBA00004555"/>
    </source>
</evidence>
<dbReference type="PANTHER" id="PTHR13251">
    <property type="entry name" value="EPILEPSY HOLOPROSENCEPHALY CANDIDATE 1/TMEM1"/>
    <property type="match status" value="1"/>
</dbReference>
<sequence length="1840" mass="187864">MAAAEAEANRLSVAVDDLGSGLWSGRVKQELEARTPLRNVLFSPSPSRPAVSVEELPVRYLDARSDPQLARLRQLAHSPAAWFRSPFVLVVLVSCGDYEDYKRDLRLRLKAMADTEVVAAGQPELLFVYVRPAAADAAAKGPARVFDAMRKDLNKARRERCVRLDPLTLPPTQPTAPAIAGLEEFDRAARDALRAAFESRAAAYGEEVRRLTLNRLDPAWSFPTFFLVKDGLAAMLEAAGLAEDALREYAELEACYLEVAQAAGQQQPFGGKPAGQDEASLLWSPWAATRHAASQPELPPQFLMRQALFASQARLLLKLHRHAEVADRGLKFVRAFGALLARQQRAGGVPPLLREAWSFACYLSLAEATSRLQAARAEERRKSDHPGRPGGRRGRQSEATAGTPHAGDTPRGGPAWEWDSASQRPVPSPSPSAASPLAGTSHSRLQVRVGPHSVGGGSEVESVASPEWQRGGGGGGDHATHTHVDWQLGALPGRPAAAAAAVGAEGAAEGLGGGGGGAAPGSANLYCLLAKLYCAARAELLRLGAAAGLEVPDCAAAQVLGLESPHHAAAPAPLAATPAAEADAPRAASPPAPPLASPAVEAAPEPAAGLRSSPRNADLSHVDLNGSSSSSASEQQEAPAGGDRARGEGLGTGPVTLLSAPDMQLDSQAEAEPQQQSPGAAAAPVRQLSVRPKGQGLGEGDSPSSSPHSTSTSTSTHQSSLSPTRGESGRAAPLPAAGGAAAAGAPPSAPSSARSEQNDMQTVERQVVSALASRSGAGHVVGPAAPPAPAGASAAASLPPWLVHWRLRAALSSEHLFTELFVELSEAAAACYTQCGHARNAALLHADVADALARGGSLARAADLYEGQCRAFLREGWHALAAHTLPKLAACQLAIGSAGLAHTAAALLSLPAPFRGMPPERQAACQLLLQAARSAAGLAGCRPLLPGSPPPPGALLDPVVSLTAAIVATPPHAAVSRFFGRTGPGGAPLLAPPPGGPGGGALAAAVGDALAVQVVVDNQLALPLPLRGVALTLAVLQEMTVIHSPRAAPSPVLVLGSAARPPRGGTPATPLGDSLLSLNFERQESGGQERYESRWQQVEELYCPLVAITPPSAAPGRQDGPGGGPGPRLQPLRGEAVLPPGASVLTFLAAPVKRGLYKALHLRARLHQLALQVAVQPPEPLWQQPGTAAGRRGSSAAASRRGSRAGTAGGTPLAPEPRDAPHCAEAVVMYVEQAQARIHLELLAAGGSLVAGQEQWVGLAVAPRRDALHAALLELTWPLGHPGSGGLGLPPLSRKPTAAAPHHRAVHSHGGDMRLGGASSAALQASLAAQPFLRPEHCAAALLPAAGGAATQPGGEGGSRTAPAAQLLPAEGPSGPSAAWLLAEGLRQHLALPLVEDGRPVTLWWRVMAGEVAAAPEQVHIAPPAPRHSSRQLELRRLGLPADPGPLPAAVLDVPASLEYASGCQRSHSRLLCAAVRQPFAVACAARELPSGGVALQCTLSSSMAVPAQLSRLALEPQPGFAVASSLLDSMGLLPATLPPFGSLTASFLLAPEPGVAAGADFTPLPAKLQPSALVVDYSIDSRQQCSLPAAALSGGGASGGDGGLGGRGRDPRPGAGAGGSPTSGAAEAGAAGGVAGAAGTAQTPALAVLELLDASGRQRPSSPLGSPGKRSTSGSPTATASGAALGVDGEGPGGCATRQLCCFRHLLTLEMPASEDDSSGALVYVRQLGPFVATVGQPTTLCWRLERSGTADQQQQATRMGFEVLAESDHWRPLGRRFGGVTLGGHDGAVATVEATWVPLAAGTLPVPTLRLQDVAFQEVFDVGLSLSGTNAITVVDAY</sequence>
<dbReference type="GO" id="GO:0034498">
    <property type="term" value="P:early endosome to Golgi transport"/>
    <property type="evidence" value="ECO:0007669"/>
    <property type="project" value="TreeGrafter"/>
</dbReference>
<feature type="compositionally biased region" description="Low complexity" evidence="4">
    <location>
        <begin position="1672"/>
        <end position="1686"/>
    </location>
</feature>
<evidence type="ECO:0000256" key="3">
    <source>
        <dbReference type="ARBA" id="ARBA00023034"/>
    </source>
</evidence>
<feature type="compositionally biased region" description="Low complexity" evidence="4">
    <location>
        <begin position="597"/>
        <end position="608"/>
    </location>
</feature>
<keyword evidence="8" id="KW-1185">Reference proteome</keyword>
<feature type="compositionally biased region" description="Low complexity" evidence="4">
    <location>
        <begin position="574"/>
        <end position="587"/>
    </location>
</feature>
<feature type="region of interest" description="Disordered" evidence="4">
    <location>
        <begin position="1657"/>
        <end position="1686"/>
    </location>
</feature>
<dbReference type="InterPro" id="IPR022233">
    <property type="entry name" value="TRAPPC10/Trs130_C"/>
</dbReference>
<protein>
    <recommendedName>
        <fullName evidence="9">Trafficking protein particle complex subunit 11 domain-containing protein</fullName>
    </recommendedName>
</protein>
<dbReference type="PANTHER" id="PTHR13251:SF3">
    <property type="entry name" value="TRAFFICKING PROTEIN PARTICLE COMPLEX SUBUNIT 10"/>
    <property type="match status" value="1"/>
</dbReference>
<proteinExistence type="predicted"/>
<keyword evidence="2" id="KW-0813">Transport</keyword>
<dbReference type="STRING" id="554065.E1Z631"/>
<feature type="region of interest" description="Disordered" evidence="4">
    <location>
        <begin position="574"/>
        <end position="763"/>
    </location>
</feature>
<feature type="region of interest" description="Disordered" evidence="4">
    <location>
        <begin position="1109"/>
        <end position="1134"/>
    </location>
</feature>
<keyword evidence="3" id="KW-0333">Golgi apparatus</keyword>
<feature type="compositionally biased region" description="Low complexity" evidence="4">
    <location>
        <begin position="420"/>
        <end position="441"/>
    </location>
</feature>
<dbReference type="OMA" id="DHATHTH"/>
<feature type="domain" description="TRAPPC10/Trs130 C-terminal" evidence="5">
    <location>
        <begin position="1732"/>
        <end position="1816"/>
    </location>
</feature>
<evidence type="ECO:0000256" key="4">
    <source>
        <dbReference type="SAM" id="MobiDB-lite"/>
    </source>
</evidence>
<evidence type="ECO:0008006" key="9">
    <source>
        <dbReference type="Google" id="ProtNLM"/>
    </source>
</evidence>
<evidence type="ECO:0000259" key="6">
    <source>
        <dbReference type="Pfam" id="PF23036"/>
    </source>
</evidence>
<dbReference type="InterPro" id="IPR045126">
    <property type="entry name" value="TRAPPC10/Trs130"/>
</dbReference>
<feature type="region of interest" description="Disordered" evidence="4">
    <location>
        <begin position="1180"/>
        <end position="1219"/>
    </location>
</feature>
<dbReference type="eggNOG" id="KOG1931">
    <property type="taxonomic scope" value="Eukaryota"/>
</dbReference>
<dbReference type="InterPro" id="IPR056913">
    <property type="entry name" value="TRAPPC10/Trs130_N"/>
</dbReference>
<comment type="subcellular location">
    <subcellularLocation>
        <location evidence="1">Golgi apparatus</location>
    </subcellularLocation>
</comment>
<evidence type="ECO:0000313" key="7">
    <source>
        <dbReference type="EMBL" id="EFN58576.1"/>
    </source>
</evidence>
<feature type="compositionally biased region" description="Low complexity" evidence="4">
    <location>
        <begin position="627"/>
        <end position="638"/>
    </location>
</feature>
<reference evidence="7 8" key="1">
    <citation type="journal article" date="2010" name="Plant Cell">
        <title>The Chlorella variabilis NC64A genome reveals adaptation to photosymbiosis, coevolution with viruses, and cryptic sex.</title>
        <authorList>
            <person name="Blanc G."/>
            <person name="Duncan G."/>
            <person name="Agarkova I."/>
            <person name="Borodovsky M."/>
            <person name="Gurnon J."/>
            <person name="Kuo A."/>
            <person name="Lindquist E."/>
            <person name="Lucas S."/>
            <person name="Pangilinan J."/>
            <person name="Polle J."/>
            <person name="Salamov A."/>
            <person name="Terry A."/>
            <person name="Yamada T."/>
            <person name="Dunigan D.D."/>
            <person name="Grigoriev I.V."/>
            <person name="Claverie J.M."/>
            <person name="Van Etten J.L."/>
        </authorList>
    </citation>
    <scope>NUCLEOTIDE SEQUENCE [LARGE SCALE GENOMIC DNA]</scope>
    <source>
        <strain evidence="7 8">NC64A</strain>
    </source>
</reference>
<dbReference type="Pfam" id="PF12584">
    <property type="entry name" value="TRAPPC10"/>
    <property type="match status" value="1"/>
</dbReference>
<evidence type="ECO:0000256" key="2">
    <source>
        <dbReference type="ARBA" id="ARBA00022448"/>
    </source>
</evidence>
<feature type="compositionally biased region" description="Low complexity" evidence="4">
    <location>
        <begin position="702"/>
        <end position="755"/>
    </location>
</feature>